<keyword evidence="1" id="KW-0812">Transmembrane</keyword>
<evidence type="ECO:0000256" key="1">
    <source>
        <dbReference type="SAM" id="Phobius"/>
    </source>
</evidence>
<evidence type="ECO:0008006" key="4">
    <source>
        <dbReference type="Google" id="ProtNLM"/>
    </source>
</evidence>
<dbReference type="Proteomes" id="UP000051977">
    <property type="component" value="Unassembled WGS sequence"/>
</dbReference>
<comment type="caution">
    <text evidence="2">The sequence shown here is derived from an EMBL/GenBank/DDBJ whole genome shotgun (WGS) entry which is preliminary data.</text>
</comment>
<feature type="transmembrane region" description="Helical" evidence="1">
    <location>
        <begin position="54"/>
        <end position="73"/>
    </location>
</feature>
<keyword evidence="3" id="KW-1185">Reference proteome</keyword>
<feature type="transmembrane region" description="Helical" evidence="1">
    <location>
        <begin position="20"/>
        <end position="39"/>
    </location>
</feature>
<proteinExistence type="predicted"/>
<gene>
    <name evidence="2" type="ORF">FD12_GL002480</name>
</gene>
<dbReference type="PANTHER" id="PTHR37305">
    <property type="entry name" value="INTEGRAL MEMBRANE PROTEIN-RELATED"/>
    <property type="match status" value="1"/>
</dbReference>
<dbReference type="PANTHER" id="PTHR37305:SF1">
    <property type="entry name" value="MEMBRANE PROTEIN"/>
    <property type="match status" value="1"/>
</dbReference>
<dbReference type="EMBL" id="AZEI01000004">
    <property type="protein sequence ID" value="KRL18552.1"/>
    <property type="molecule type" value="Genomic_DNA"/>
</dbReference>
<organism evidence="2 3">
    <name type="scientific">Lentilactobacillus rapi DSM 19907 = JCM 15042</name>
    <dbReference type="NCBI Taxonomy" id="1423795"/>
    <lineage>
        <taxon>Bacteria</taxon>
        <taxon>Bacillati</taxon>
        <taxon>Bacillota</taxon>
        <taxon>Bacilli</taxon>
        <taxon>Lactobacillales</taxon>
        <taxon>Lactobacillaceae</taxon>
        <taxon>Lentilactobacillus</taxon>
    </lineage>
</organism>
<protein>
    <recommendedName>
        <fullName evidence="4">ABC superfamily ATP binding cassette transporter, membrane protein</fullName>
    </recommendedName>
</protein>
<sequence length="253" mass="28451">MNSMSKSLYREFYKFGHKKLTWLAPLLLLVFMILISDYPSNRLLAMMTYDSTDAIMIILVIVGATMFSMEFQNNAILTLLYKSPRTLSVYLDKFITIFIYNLILHGLAIIFTFILAATINPVSWSAAYQYHQPLIVNMFLATGVDILASTLIISVVFLISTLINSNAVVVTAGLAVMFFGEAISSDITRGTSVLTSLAKWNPFNMTMLTHQYTNYAGYYDTTLLSNAQLATGALAYILVFFACGYLIFRKKRF</sequence>
<keyword evidence="1" id="KW-1133">Transmembrane helix</keyword>
<accession>A0ABR5PHA1</accession>
<dbReference type="Pfam" id="PF12730">
    <property type="entry name" value="ABC2_membrane_4"/>
    <property type="match status" value="1"/>
</dbReference>
<feature type="transmembrane region" description="Helical" evidence="1">
    <location>
        <begin position="94"/>
        <end position="119"/>
    </location>
</feature>
<name>A0ABR5PHA1_9LACO</name>
<feature type="transmembrane region" description="Helical" evidence="1">
    <location>
        <begin position="139"/>
        <end position="159"/>
    </location>
</feature>
<keyword evidence="1" id="KW-0472">Membrane</keyword>
<evidence type="ECO:0000313" key="3">
    <source>
        <dbReference type="Proteomes" id="UP000051977"/>
    </source>
</evidence>
<reference evidence="2 3" key="1">
    <citation type="journal article" date="2015" name="Genome Announc.">
        <title>Expanding the biotechnology potential of lactobacilli through comparative genomics of 213 strains and associated genera.</title>
        <authorList>
            <person name="Sun Z."/>
            <person name="Harris H.M."/>
            <person name="McCann A."/>
            <person name="Guo C."/>
            <person name="Argimon S."/>
            <person name="Zhang W."/>
            <person name="Yang X."/>
            <person name="Jeffery I.B."/>
            <person name="Cooney J.C."/>
            <person name="Kagawa T.F."/>
            <person name="Liu W."/>
            <person name="Song Y."/>
            <person name="Salvetti E."/>
            <person name="Wrobel A."/>
            <person name="Rasinkangas P."/>
            <person name="Parkhill J."/>
            <person name="Rea M.C."/>
            <person name="O'Sullivan O."/>
            <person name="Ritari J."/>
            <person name="Douillard F.P."/>
            <person name="Paul Ross R."/>
            <person name="Yang R."/>
            <person name="Briner A.E."/>
            <person name="Felis G.E."/>
            <person name="de Vos W.M."/>
            <person name="Barrangou R."/>
            <person name="Klaenhammer T.R."/>
            <person name="Caufield P.W."/>
            <person name="Cui Y."/>
            <person name="Zhang H."/>
            <person name="O'Toole P.W."/>
        </authorList>
    </citation>
    <scope>NUCLEOTIDE SEQUENCE [LARGE SCALE GENOMIC DNA]</scope>
    <source>
        <strain evidence="2 3">DSM 19907</strain>
    </source>
</reference>
<feature type="transmembrane region" description="Helical" evidence="1">
    <location>
        <begin position="229"/>
        <end position="248"/>
    </location>
</feature>
<evidence type="ECO:0000313" key="2">
    <source>
        <dbReference type="EMBL" id="KRL18552.1"/>
    </source>
</evidence>
<feature type="transmembrane region" description="Helical" evidence="1">
    <location>
        <begin position="166"/>
        <end position="184"/>
    </location>
</feature>